<evidence type="ECO:0000313" key="3">
    <source>
        <dbReference type="Proteomes" id="UP000825890"/>
    </source>
</evidence>
<keyword evidence="3" id="KW-1185">Reference proteome</keyword>
<proteinExistence type="predicted"/>
<dbReference type="AlphaFoldDB" id="A0A9P3CPX1"/>
<name>A0A9P3CPX1_9PEZI</name>
<sequence>MSTYQTVPTQYTTVDGIKVAYRRLGKGDGVPLVYINHLRGSMDTIDPLFINSIAKNREIIVYDSFGIGHSEGTVPHSIEDMADIAVKFLKAIDVTVIDLIGFSMGGGIAQYIAWTHPNLVRKLVLAGTQSSIGEGVALPPKEVLEGAGDNEAPPDLNQMLFLFYYPSETSKALGEAWWKRIHERQLSDEPRKEYLVGLGVRSQLAAIFTFTVNESNFDRLKDIKAPTLVTNGHTDVMSPTVNSYVLYQNIPNASLVLFPNSGHGHLFQEPELYAQHLEIFLRR</sequence>
<dbReference type="RefSeq" id="XP_044663081.1">
    <property type="nucleotide sequence ID" value="XM_044807146.1"/>
</dbReference>
<dbReference type="Proteomes" id="UP000825890">
    <property type="component" value="Unassembled WGS sequence"/>
</dbReference>
<dbReference type="SUPFAM" id="SSF53474">
    <property type="entry name" value="alpha/beta-Hydrolases"/>
    <property type="match status" value="1"/>
</dbReference>
<dbReference type="OrthoDB" id="8119704at2759"/>
<evidence type="ECO:0000313" key="2">
    <source>
        <dbReference type="EMBL" id="GIZ48594.1"/>
    </source>
</evidence>
<dbReference type="PANTHER" id="PTHR43433">
    <property type="entry name" value="HYDROLASE, ALPHA/BETA FOLD FAMILY PROTEIN"/>
    <property type="match status" value="1"/>
</dbReference>
<reference evidence="2 3" key="1">
    <citation type="submission" date="2021-01" db="EMBL/GenBank/DDBJ databases">
        <title>Cercospora kikuchii MAFF 305040 whole genome shotgun sequence.</title>
        <authorList>
            <person name="Kashiwa T."/>
            <person name="Suzuki T."/>
        </authorList>
    </citation>
    <scope>NUCLEOTIDE SEQUENCE [LARGE SCALE GENOMIC DNA]</scope>
    <source>
        <strain evidence="2 3">MAFF 305040</strain>
    </source>
</reference>
<dbReference type="PRINTS" id="PR00111">
    <property type="entry name" value="ABHYDROLASE"/>
</dbReference>
<organism evidence="2 3">
    <name type="scientific">Cercospora kikuchii</name>
    <dbReference type="NCBI Taxonomy" id="84275"/>
    <lineage>
        <taxon>Eukaryota</taxon>
        <taxon>Fungi</taxon>
        <taxon>Dikarya</taxon>
        <taxon>Ascomycota</taxon>
        <taxon>Pezizomycotina</taxon>
        <taxon>Dothideomycetes</taxon>
        <taxon>Dothideomycetidae</taxon>
        <taxon>Mycosphaerellales</taxon>
        <taxon>Mycosphaerellaceae</taxon>
        <taxon>Cercospora</taxon>
    </lineage>
</organism>
<protein>
    <recommendedName>
        <fullName evidence="1">AB hydrolase-1 domain-containing protein</fullName>
    </recommendedName>
</protein>
<dbReference type="Pfam" id="PF00561">
    <property type="entry name" value="Abhydrolase_1"/>
    <property type="match status" value="1"/>
</dbReference>
<dbReference type="EMBL" id="BOLY01000008">
    <property type="protein sequence ID" value="GIZ48594.1"/>
    <property type="molecule type" value="Genomic_DNA"/>
</dbReference>
<accession>A0A9P3CPX1</accession>
<gene>
    <name evidence="2" type="ORF">CKM354_001164700</name>
</gene>
<dbReference type="Gene3D" id="3.40.50.1820">
    <property type="entry name" value="alpha/beta hydrolase"/>
    <property type="match status" value="1"/>
</dbReference>
<dbReference type="GeneID" id="68297222"/>
<evidence type="ECO:0000259" key="1">
    <source>
        <dbReference type="Pfam" id="PF00561"/>
    </source>
</evidence>
<feature type="domain" description="AB hydrolase-1" evidence="1">
    <location>
        <begin position="49"/>
        <end position="270"/>
    </location>
</feature>
<comment type="caution">
    <text evidence="2">The sequence shown here is derived from an EMBL/GenBank/DDBJ whole genome shotgun (WGS) entry which is preliminary data.</text>
</comment>
<dbReference type="PANTHER" id="PTHR43433:SF5">
    <property type="entry name" value="AB HYDROLASE-1 DOMAIN-CONTAINING PROTEIN"/>
    <property type="match status" value="1"/>
</dbReference>
<dbReference type="InterPro" id="IPR000073">
    <property type="entry name" value="AB_hydrolase_1"/>
</dbReference>
<dbReference type="InterPro" id="IPR029058">
    <property type="entry name" value="AB_hydrolase_fold"/>
</dbReference>
<dbReference type="InterPro" id="IPR050471">
    <property type="entry name" value="AB_hydrolase"/>
</dbReference>